<accession>A0A8J6CAR1</accession>
<feature type="signal peptide" evidence="4">
    <location>
        <begin position="1"/>
        <end position="18"/>
    </location>
</feature>
<dbReference type="Gene3D" id="3.50.50.60">
    <property type="entry name" value="FAD/NAD(P)-binding domain"/>
    <property type="match status" value="2"/>
</dbReference>
<dbReference type="PANTHER" id="PTHR13789">
    <property type="entry name" value="MONOOXYGENASE"/>
    <property type="match status" value="1"/>
</dbReference>
<dbReference type="InterPro" id="IPR036188">
    <property type="entry name" value="FAD/NAD-bd_sf"/>
</dbReference>
<evidence type="ECO:0000313" key="7">
    <source>
        <dbReference type="Proteomes" id="UP000751190"/>
    </source>
</evidence>
<dbReference type="PANTHER" id="PTHR13789:SF309">
    <property type="entry name" value="PUTATIVE (AFU_ORTHOLOGUE AFUA_6G14510)-RELATED"/>
    <property type="match status" value="1"/>
</dbReference>
<dbReference type="PRINTS" id="PR00420">
    <property type="entry name" value="RNGMNOXGNASE"/>
</dbReference>
<dbReference type="GO" id="GO:0004497">
    <property type="term" value="F:monooxygenase activity"/>
    <property type="evidence" value="ECO:0007669"/>
    <property type="project" value="UniProtKB-KW"/>
</dbReference>
<feature type="chain" id="PRO_5035162866" description="FAD-binding domain-containing protein" evidence="4">
    <location>
        <begin position="19"/>
        <end position="475"/>
    </location>
</feature>
<keyword evidence="7" id="KW-1185">Reference proteome</keyword>
<dbReference type="AlphaFoldDB" id="A0A8J6CAR1"/>
<dbReference type="SUPFAM" id="SSF51905">
    <property type="entry name" value="FAD/NAD(P)-binding domain"/>
    <property type="match status" value="1"/>
</dbReference>
<dbReference type="Pfam" id="PF01494">
    <property type="entry name" value="FAD_binding_3"/>
    <property type="match status" value="1"/>
</dbReference>
<feature type="region of interest" description="Disordered" evidence="3">
    <location>
        <begin position="105"/>
        <end position="151"/>
    </location>
</feature>
<comment type="caution">
    <text evidence="6">The sequence shown here is derived from an EMBL/GenBank/DDBJ whole genome shotgun (WGS) entry which is preliminary data.</text>
</comment>
<dbReference type="InterPro" id="IPR050493">
    <property type="entry name" value="FAD-dep_Monooxygenase_BioMet"/>
</dbReference>
<keyword evidence="1" id="KW-0560">Oxidoreductase</keyword>
<evidence type="ECO:0000256" key="4">
    <source>
        <dbReference type="SAM" id="SignalP"/>
    </source>
</evidence>
<evidence type="ECO:0000256" key="2">
    <source>
        <dbReference type="ARBA" id="ARBA00023033"/>
    </source>
</evidence>
<keyword evidence="2" id="KW-0503">Monooxygenase</keyword>
<feature type="compositionally biased region" description="Pro residues" evidence="3">
    <location>
        <begin position="111"/>
        <end position="134"/>
    </location>
</feature>
<sequence length="475" mass="50127">MDGSLFVLVLLGAVSAAAEEVEHIDVAIIGGGPTGLALAIALAKAPALASRRVVVFERDDFAPKGAIVGISPMAWAALENIDATVARRVRRRGSVVREFCTEALDADAQPFEPPPTPPKPPPPPPPLSQMPPSPTRREGARDRARGAQRAVARAAGTATRWLLARLGLAPQPHAAITFRWHDVRSELRRRARELLGQRGVRGGHELVALDADAQNADAQRTHVQLAFARTDRPDGPPLLVAARAVIACDGMRSSARALSKAGPRASALWVDEGKSIWRGIVPSLELRAVSTYFVEPGGNGRIAMLFPAGSGQGASWAVTAPRASGRAADGDDARARLRAALPARVHPALAAAILRSGDVLESALVSRNWSVPYTSHIERLAYAGDAAHPLRPTGQGLALALEDAWTLGRIAAETDAAVAEPLAPAALRAYEARREARVRAVSLAVNELAQLSYAAGDPRALGMREPPPIEGYGPL</sequence>
<proteinExistence type="predicted"/>
<feature type="domain" description="FAD-binding" evidence="5">
    <location>
        <begin position="24"/>
        <end position="441"/>
    </location>
</feature>
<dbReference type="InterPro" id="IPR002938">
    <property type="entry name" value="FAD-bd"/>
</dbReference>
<evidence type="ECO:0000259" key="5">
    <source>
        <dbReference type="Pfam" id="PF01494"/>
    </source>
</evidence>
<protein>
    <recommendedName>
        <fullName evidence="5">FAD-binding domain-containing protein</fullName>
    </recommendedName>
</protein>
<dbReference type="EMBL" id="JAGTXO010000030">
    <property type="protein sequence ID" value="KAG8460733.1"/>
    <property type="molecule type" value="Genomic_DNA"/>
</dbReference>
<feature type="compositionally biased region" description="Basic and acidic residues" evidence="3">
    <location>
        <begin position="135"/>
        <end position="145"/>
    </location>
</feature>
<keyword evidence="4" id="KW-0732">Signal</keyword>
<evidence type="ECO:0000256" key="1">
    <source>
        <dbReference type="ARBA" id="ARBA00023002"/>
    </source>
</evidence>
<name>A0A8J6CAR1_DIALT</name>
<dbReference type="GO" id="GO:0071949">
    <property type="term" value="F:FAD binding"/>
    <property type="evidence" value="ECO:0007669"/>
    <property type="project" value="InterPro"/>
</dbReference>
<evidence type="ECO:0000313" key="6">
    <source>
        <dbReference type="EMBL" id="KAG8460733.1"/>
    </source>
</evidence>
<dbReference type="OrthoDB" id="1878542at2759"/>
<gene>
    <name evidence="6" type="ORF">KFE25_010788</name>
</gene>
<evidence type="ECO:0000256" key="3">
    <source>
        <dbReference type="SAM" id="MobiDB-lite"/>
    </source>
</evidence>
<reference evidence="6" key="1">
    <citation type="submission" date="2021-05" db="EMBL/GenBank/DDBJ databases">
        <title>The genome of the haptophyte Pavlova lutheri (Diacronema luteri, Pavlovales) - a model for lipid biosynthesis in eukaryotic algae.</title>
        <authorList>
            <person name="Hulatt C.J."/>
            <person name="Posewitz M.C."/>
        </authorList>
    </citation>
    <scope>NUCLEOTIDE SEQUENCE</scope>
    <source>
        <strain evidence="6">NIVA-4/92</strain>
    </source>
</reference>
<dbReference type="Proteomes" id="UP000751190">
    <property type="component" value="Unassembled WGS sequence"/>
</dbReference>
<organism evidence="6 7">
    <name type="scientific">Diacronema lutheri</name>
    <name type="common">Unicellular marine alga</name>
    <name type="synonym">Monochrysis lutheri</name>
    <dbReference type="NCBI Taxonomy" id="2081491"/>
    <lineage>
        <taxon>Eukaryota</taxon>
        <taxon>Haptista</taxon>
        <taxon>Haptophyta</taxon>
        <taxon>Pavlovophyceae</taxon>
        <taxon>Pavlovales</taxon>
        <taxon>Pavlovaceae</taxon>
        <taxon>Diacronema</taxon>
    </lineage>
</organism>